<dbReference type="Gene3D" id="1.10.443.10">
    <property type="entry name" value="Intergrase catalytic core"/>
    <property type="match status" value="1"/>
</dbReference>
<dbReference type="GO" id="GO:0003677">
    <property type="term" value="F:DNA binding"/>
    <property type="evidence" value="ECO:0007669"/>
    <property type="project" value="UniProtKB-UniRule"/>
</dbReference>
<dbReference type="InterPro" id="IPR004107">
    <property type="entry name" value="Integrase_SAM-like_N"/>
</dbReference>
<evidence type="ECO:0000313" key="16">
    <source>
        <dbReference type="Proteomes" id="UP000283513"/>
    </source>
</evidence>
<evidence type="ECO:0000256" key="2">
    <source>
        <dbReference type="ARBA" id="ARBA00004496"/>
    </source>
</evidence>
<keyword evidence="5" id="KW-0132">Cell division</keyword>
<keyword evidence="4" id="KW-0963">Cytoplasm</keyword>
<dbReference type="InterPro" id="IPR050090">
    <property type="entry name" value="Tyrosine_recombinase_XerCD"/>
</dbReference>
<dbReference type="NCBIfam" id="NF040815">
    <property type="entry name" value="recomb_XerA_Arch"/>
    <property type="match status" value="1"/>
</dbReference>
<evidence type="ECO:0000313" key="14">
    <source>
        <dbReference type="EMBL" id="MVQ46580.1"/>
    </source>
</evidence>
<evidence type="ECO:0000256" key="3">
    <source>
        <dbReference type="ARBA" id="ARBA00008857"/>
    </source>
</evidence>
<keyword evidence="9" id="KW-0233">DNA recombination</keyword>
<accession>A0A3R6F6J5</accession>
<dbReference type="GO" id="GO:0005737">
    <property type="term" value="C:cytoplasm"/>
    <property type="evidence" value="ECO:0007669"/>
    <property type="project" value="UniProtKB-SubCell"/>
</dbReference>
<dbReference type="EMBL" id="QSHO01000039">
    <property type="protein sequence ID" value="RHC11673.1"/>
    <property type="molecule type" value="Genomic_DNA"/>
</dbReference>
<proteinExistence type="inferred from homology"/>
<evidence type="ECO:0000313" key="15">
    <source>
        <dbReference type="EMBL" id="RHC11673.1"/>
    </source>
</evidence>
<keyword evidence="10" id="KW-0131">Cell cycle</keyword>
<dbReference type="SUPFAM" id="SSF56349">
    <property type="entry name" value="DNA breaking-rejoining enzymes"/>
    <property type="match status" value="1"/>
</dbReference>
<dbReference type="InterPro" id="IPR044068">
    <property type="entry name" value="CB"/>
</dbReference>
<evidence type="ECO:0000256" key="7">
    <source>
        <dbReference type="ARBA" id="ARBA00022908"/>
    </source>
</evidence>
<dbReference type="PROSITE" id="PS51900">
    <property type="entry name" value="CB"/>
    <property type="match status" value="1"/>
</dbReference>
<dbReference type="Pfam" id="PF00589">
    <property type="entry name" value="Phage_integrase"/>
    <property type="match status" value="1"/>
</dbReference>
<evidence type="ECO:0000256" key="11">
    <source>
        <dbReference type="PROSITE-ProRule" id="PRU01248"/>
    </source>
</evidence>
<dbReference type="PANTHER" id="PTHR30349">
    <property type="entry name" value="PHAGE INTEGRASE-RELATED"/>
    <property type="match status" value="1"/>
</dbReference>
<reference evidence="14 17" key="2">
    <citation type="submission" date="2019-10" db="EMBL/GenBank/DDBJ databases">
        <title>Roseburia spp. ameliorate alcoholic fatty liver via restoration of gut barrier function.</title>
        <authorList>
            <person name="Seo B."/>
            <person name="Ko G."/>
        </authorList>
    </citation>
    <scope>NUCLEOTIDE SEQUENCE [LARGE SCALE GENOMIC DNA]</scope>
    <source>
        <strain evidence="14 17">SNUG30017</strain>
    </source>
</reference>
<dbReference type="Gene3D" id="1.10.150.130">
    <property type="match status" value="1"/>
</dbReference>
<reference evidence="15 16" key="1">
    <citation type="submission" date="2018-08" db="EMBL/GenBank/DDBJ databases">
        <title>A genome reference for cultivated species of the human gut microbiota.</title>
        <authorList>
            <person name="Zou Y."/>
            <person name="Xue W."/>
            <person name="Luo G."/>
        </authorList>
    </citation>
    <scope>NUCLEOTIDE SEQUENCE [LARGE SCALE GENOMIC DNA]</scope>
    <source>
        <strain evidence="15 16">AM37-1AC</strain>
    </source>
</reference>
<evidence type="ECO:0000256" key="1">
    <source>
        <dbReference type="ARBA" id="ARBA00003283"/>
    </source>
</evidence>
<comment type="caution">
    <text evidence="15">The sequence shown here is derived from an EMBL/GenBank/DDBJ whole genome shotgun (WGS) entry which is preliminary data.</text>
</comment>
<evidence type="ECO:0000256" key="9">
    <source>
        <dbReference type="ARBA" id="ARBA00023172"/>
    </source>
</evidence>
<comment type="similarity">
    <text evidence="3">Belongs to the 'phage' integrase family.</text>
</comment>
<dbReference type="InterPro" id="IPR011010">
    <property type="entry name" value="DNA_brk_join_enz"/>
</dbReference>
<dbReference type="GO" id="GO:0015074">
    <property type="term" value="P:DNA integration"/>
    <property type="evidence" value="ECO:0007669"/>
    <property type="project" value="UniProtKB-KW"/>
</dbReference>
<dbReference type="RefSeq" id="WP_118599645.1">
    <property type="nucleotide sequence ID" value="NZ_JBLYGU010000010.1"/>
</dbReference>
<evidence type="ECO:0000256" key="6">
    <source>
        <dbReference type="ARBA" id="ARBA00022829"/>
    </source>
</evidence>
<feature type="domain" description="Tyr recombinase" evidence="12">
    <location>
        <begin position="146"/>
        <end position="319"/>
    </location>
</feature>
<evidence type="ECO:0000256" key="8">
    <source>
        <dbReference type="ARBA" id="ARBA00023125"/>
    </source>
</evidence>
<dbReference type="GO" id="GO:0006310">
    <property type="term" value="P:DNA recombination"/>
    <property type="evidence" value="ECO:0007669"/>
    <property type="project" value="UniProtKB-KW"/>
</dbReference>
<dbReference type="InterPro" id="IPR013762">
    <property type="entry name" value="Integrase-like_cat_sf"/>
</dbReference>
<name>A0A3R6F6J5_9FIRM</name>
<dbReference type="GO" id="GO:0051301">
    <property type="term" value="P:cell division"/>
    <property type="evidence" value="ECO:0007669"/>
    <property type="project" value="UniProtKB-KW"/>
</dbReference>
<keyword evidence="8 11" id="KW-0238">DNA-binding</keyword>
<dbReference type="AlphaFoldDB" id="A0A3R6F6J5"/>
<evidence type="ECO:0000259" key="13">
    <source>
        <dbReference type="PROSITE" id="PS51900"/>
    </source>
</evidence>
<keyword evidence="6" id="KW-0159">Chromosome partition</keyword>
<dbReference type="PROSITE" id="PS51898">
    <property type="entry name" value="TYR_RECOMBINASE"/>
    <property type="match status" value="1"/>
</dbReference>
<sequence length="323" mass="37849">MGREIYDIINDMAEVLNASQMQKLQEVLVKRLSENTVFDYLQTTNMDFLDLFLTAKHLEGCSDKTIRYYRCNIEKMLDTINIPVIKITTEMLRKYLVEYQTINNCGKVTIDNIRRSLSTFFSWLEEEDYIIKSPMKRIHKVKTAVIVKDTIPDEKIEILRDNCNNLRDRAMIDFLFSTGIRVGELVRLNIDDIDFSERECVVYGKGDKERKAYFDAKTKIHLLNYIESRTDNNIALFVSLNKPHSRLTESGVELRLREMGKKLGVEKVHPHKFRRTMATRAIEKGMPIEQVQKILGHEQIDTTLRYAMVNQNNVKLSHRKYIS</sequence>
<evidence type="ECO:0000256" key="4">
    <source>
        <dbReference type="ARBA" id="ARBA00022490"/>
    </source>
</evidence>
<dbReference type="EMBL" id="WGGT01000016">
    <property type="protein sequence ID" value="MVQ46580.1"/>
    <property type="molecule type" value="Genomic_DNA"/>
</dbReference>
<protein>
    <submittedName>
        <fullName evidence="14 15">Integrase</fullName>
    </submittedName>
</protein>
<evidence type="ECO:0000256" key="10">
    <source>
        <dbReference type="ARBA" id="ARBA00023306"/>
    </source>
</evidence>
<dbReference type="InterPro" id="IPR002104">
    <property type="entry name" value="Integrase_catalytic"/>
</dbReference>
<dbReference type="PANTHER" id="PTHR30349:SF77">
    <property type="entry name" value="TYROSINE RECOMBINASE XERC"/>
    <property type="match status" value="1"/>
</dbReference>
<dbReference type="Pfam" id="PF13495">
    <property type="entry name" value="Phage_int_SAM_4"/>
    <property type="match status" value="1"/>
</dbReference>
<keyword evidence="7" id="KW-0229">DNA integration</keyword>
<comment type="subcellular location">
    <subcellularLocation>
        <location evidence="2">Cytoplasm</location>
    </subcellularLocation>
</comment>
<evidence type="ECO:0000256" key="5">
    <source>
        <dbReference type="ARBA" id="ARBA00022618"/>
    </source>
</evidence>
<gene>
    <name evidence="15" type="ORF">DW856_19915</name>
    <name evidence="14" type="ORF">GCK47_12925</name>
</gene>
<dbReference type="Proteomes" id="UP000479531">
    <property type="component" value="Unassembled WGS sequence"/>
</dbReference>
<evidence type="ECO:0000259" key="12">
    <source>
        <dbReference type="PROSITE" id="PS51898"/>
    </source>
</evidence>
<dbReference type="GO" id="GO:0007059">
    <property type="term" value="P:chromosome segregation"/>
    <property type="evidence" value="ECO:0007669"/>
    <property type="project" value="UniProtKB-KW"/>
</dbReference>
<dbReference type="Proteomes" id="UP000283513">
    <property type="component" value="Unassembled WGS sequence"/>
</dbReference>
<organism evidence="15 16">
    <name type="scientific">Roseburia intestinalis</name>
    <dbReference type="NCBI Taxonomy" id="166486"/>
    <lineage>
        <taxon>Bacteria</taxon>
        <taxon>Bacillati</taxon>
        <taxon>Bacillota</taxon>
        <taxon>Clostridia</taxon>
        <taxon>Lachnospirales</taxon>
        <taxon>Lachnospiraceae</taxon>
        <taxon>Roseburia</taxon>
    </lineage>
</organism>
<comment type="function">
    <text evidence="1">Site-specific tyrosine recombinase, which acts by catalyzing the cutting and rejoining of the recombining DNA molecules.</text>
</comment>
<evidence type="ECO:0000313" key="17">
    <source>
        <dbReference type="Proteomes" id="UP000479531"/>
    </source>
</evidence>
<dbReference type="InterPro" id="IPR010998">
    <property type="entry name" value="Integrase_recombinase_N"/>
</dbReference>
<feature type="domain" description="Core-binding (CB)" evidence="13">
    <location>
        <begin position="43"/>
        <end position="125"/>
    </location>
</feature>